<dbReference type="EMBL" id="JAIHNG010000177">
    <property type="protein sequence ID" value="KAI5948798.1"/>
    <property type="molecule type" value="Genomic_DNA"/>
</dbReference>
<dbReference type="CDD" id="cd09917">
    <property type="entry name" value="F-box_SF"/>
    <property type="match status" value="1"/>
</dbReference>
<accession>A0AAD5B9D5</accession>
<gene>
    <name evidence="2" type="ORF">KGF57_005196</name>
</gene>
<evidence type="ECO:0000313" key="2">
    <source>
        <dbReference type="EMBL" id="KAI5948798.1"/>
    </source>
</evidence>
<dbReference type="PROSITE" id="PS50181">
    <property type="entry name" value="FBOX"/>
    <property type="match status" value="1"/>
</dbReference>
<organism evidence="2 3">
    <name type="scientific">Candida theae</name>
    <dbReference type="NCBI Taxonomy" id="1198502"/>
    <lineage>
        <taxon>Eukaryota</taxon>
        <taxon>Fungi</taxon>
        <taxon>Dikarya</taxon>
        <taxon>Ascomycota</taxon>
        <taxon>Saccharomycotina</taxon>
        <taxon>Pichiomycetes</taxon>
        <taxon>Debaryomycetaceae</taxon>
        <taxon>Candida/Lodderomyces clade</taxon>
        <taxon>Candida</taxon>
    </lineage>
</organism>
<comment type="caution">
    <text evidence="2">The sequence shown here is derived from an EMBL/GenBank/DDBJ whole genome shotgun (WGS) entry which is preliminary data.</text>
</comment>
<reference evidence="2 3" key="1">
    <citation type="journal article" date="2022" name="DNA Res.">
        <title>Genome analysis of five recently described species of the CUG-Ser clade uncovers Candida theae as a new hybrid lineage with pathogenic potential in the Candida parapsilosis species complex.</title>
        <authorList>
            <person name="Mixao V."/>
            <person name="Del Olmo V."/>
            <person name="Hegedusova E."/>
            <person name="Saus E."/>
            <person name="Pryszcz L."/>
            <person name="Cillingova A."/>
            <person name="Nosek J."/>
            <person name="Gabaldon T."/>
        </authorList>
    </citation>
    <scope>NUCLEOTIDE SEQUENCE [LARGE SCALE GENOMIC DNA]</scope>
    <source>
        <strain evidence="2 3">CBS 12239</strain>
    </source>
</reference>
<proteinExistence type="predicted"/>
<dbReference type="AlphaFoldDB" id="A0AAD5B9D5"/>
<keyword evidence="3" id="KW-1185">Reference proteome</keyword>
<sequence>MDFTALNKPIGYSKAPLQYGRSALTYTNTDNDHPVEEGQIKNFDFTNLPIDIIEKVIGNLSQFDLLNMCRTSSRMYRICRPGLYHCIIIDPSFNIFAHELRTAGVTYIKSSYNLKVFLKILNKNPDYSNEIYSLSCKGLPGAFFWDNLIKDFIPVFKNLHHLHNLIWLDYNFPIQLLNQLPKKHLITTLILRFEYTIPVINTHTNHTSLSFPNLSNFQIQHFRSSPILQQVVDLVSLNVSGGGKVNDKLRVLSLDFMELGGSMDIFQMVFERSALKHLPNLTSLSLFDIRVRPEDADTLSKAINLSNLQFFLVRGFVSTLEDSFLSRLASRFQRLRHLSLNISGERGDATADFVSSLPQLESLDIVSGTQSSVELAQAIAKHHCLTKLSSEIYDIPLEMVVDYLYDPPSEFYSVLSSLNLTSLRINNTTNMNGLVELITSQKQLKFLEILGAKAGGAPNLGLGMVHPTVFDKWFRVQHVALFYLNINPGIEYIRVNDCVFECKDNKTVNPRDGLNGWFNEKVKTKSIREGM</sequence>
<dbReference type="GeneID" id="76153240"/>
<dbReference type="InterPro" id="IPR001810">
    <property type="entry name" value="F-box_dom"/>
</dbReference>
<dbReference type="InterPro" id="IPR032675">
    <property type="entry name" value="LRR_dom_sf"/>
</dbReference>
<dbReference type="SMART" id="SM00256">
    <property type="entry name" value="FBOX"/>
    <property type="match status" value="1"/>
</dbReference>
<dbReference type="Gene3D" id="3.80.10.10">
    <property type="entry name" value="Ribonuclease Inhibitor"/>
    <property type="match status" value="1"/>
</dbReference>
<protein>
    <recommendedName>
        <fullName evidence="1">F-box domain-containing protein</fullName>
    </recommendedName>
</protein>
<dbReference type="SUPFAM" id="SSF52047">
    <property type="entry name" value="RNI-like"/>
    <property type="match status" value="1"/>
</dbReference>
<dbReference type="Pfam" id="PF00646">
    <property type="entry name" value="F-box"/>
    <property type="match status" value="1"/>
</dbReference>
<dbReference type="SUPFAM" id="SSF81383">
    <property type="entry name" value="F-box domain"/>
    <property type="match status" value="1"/>
</dbReference>
<dbReference type="InterPro" id="IPR036047">
    <property type="entry name" value="F-box-like_dom_sf"/>
</dbReference>
<feature type="domain" description="F-box" evidence="1">
    <location>
        <begin position="42"/>
        <end position="78"/>
    </location>
</feature>
<name>A0AAD5B9D5_9ASCO</name>
<evidence type="ECO:0000313" key="3">
    <source>
        <dbReference type="Proteomes" id="UP001204833"/>
    </source>
</evidence>
<dbReference type="RefSeq" id="XP_051606308.1">
    <property type="nucleotide sequence ID" value="XM_051754786.1"/>
</dbReference>
<evidence type="ECO:0000259" key="1">
    <source>
        <dbReference type="PROSITE" id="PS50181"/>
    </source>
</evidence>
<dbReference type="Proteomes" id="UP001204833">
    <property type="component" value="Unassembled WGS sequence"/>
</dbReference>